<evidence type="ECO:0000256" key="2">
    <source>
        <dbReference type="ARBA" id="ARBA00023125"/>
    </source>
</evidence>
<dbReference type="SMART" id="SM00419">
    <property type="entry name" value="HTH_CRP"/>
    <property type="match status" value="1"/>
</dbReference>
<proteinExistence type="predicted"/>
<evidence type="ECO:0000313" key="6">
    <source>
        <dbReference type="Proteomes" id="UP000733744"/>
    </source>
</evidence>
<dbReference type="PANTHER" id="PTHR24567:SF74">
    <property type="entry name" value="HTH-TYPE TRANSCRIPTIONAL REGULATOR ARCR"/>
    <property type="match status" value="1"/>
</dbReference>
<dbReference type="RefSeq" id="WP_127028958.1">
    <property type="nucleotide sequence ID" value="NZ_RYFG02000024.1"/>
</dbReference>
<keyword evidence="1" id="KW-0805">Transcription regulation</keyword>
<name>A0ABY3CDZ6_9GAMM</name>
<dbReference type="Proteomes" id="UP000733744">
    <property type="component" value="Unassembled WGS sequence"/>
</dbReference>
<dbReference type="SUPFAM" id="SSF51206">
    <property type="entry name" value="cAMP-binding domain-like"/>
    <property type="match status" value="1"/>
</dbReference>
<dbReference type="InterPro" id="IPR036388">
    <property type="entry name" value="WH-like_DNA-bd_sf"/>
</dbReference>
<feature type="domain" description="HTH crp-type" evidence="4">
    <location>
        <begin position="169"/>
        <end position="215"/>
    </location>
</feature>
<keyword evidence="2" id="KW-0238">DNA-binding</keyword>
<evidence type="ECO:0000256" key="3">
    <source>
        <dbReference type="ARBA" id="ARBA00023163"/>
    </source>
</evidence>
<sequence>MTNPNSLWQNHLLNSLSVAKCDRFFPHLELVEVSLGDVLYESGDEVRYAYFPTTCIVSLVYVMESGAPAEIAVVGDDGMIGVSLFMGGGTMPNRAVVRSAGYAYRLRAPILMQEFNRFGGYRTGTLHDLLLKYTQTLLTQIAQTAACNRHHFVDQQLCRWLLLSLDRLHSNEMVTTQELIANMLGVRREGITEAAGKLQQAKLINCRRGHITVLDRQGLEARACECYQVIKTEADRLLPAPQPEPMVSHIPLPKVGHSKGEALIFRHE</sequence>
<protein>
    <submittedName>
        <fullName evidence="5">Crp/Fnr family transcriptional regulator</fullName>
    </submittedName>
</protein>
<dbReference type="EMBL" id="RYFG02000024">
    <property type="protein sequence ID" value="TRX00916.1"/>
    <property type="molecule type" value="Genomic_DNA"/>
</dbReference>
<comment type="caution">
    <text evidence="5">The sequence shown here is derived from an EMBL/GenBank/DDBJ whole genome shotgun (WGS) entry which is preliminary data.</text>
</comment>
<dbReference type="Pfam" id="PF13545">
    <property type="entry name" value="HTH_Crp_2"/>
    <property type="match status" value="1"/>
</dbReference>
<gene>
    <name evidence="5" type="ORF">EKO24_004770</name>
</gene>
<keyword evidence="6" id="KW-1185">Reference proteome</keyword>
<dbReference type="Gene3D" id="2.60.120.10">
    <property type="entry name" value="Jelly Rolls"/>
    <property type="match status" value="1"/>
</dbReference>
<organism evidence="5 6">
    <name type="scientific">Candidatus Methylobacter oryzae</name>
    <dbReference type="NCBI Taxonomy" id="2497749"/>
    <lineage>
        <taxon>Bacteria</taxon>
        <taxon>Pseudomonadati</taxon>
        <taxon>Pseudomonadota</taxon>
        <taxon>Gammaproteobacteria</taxon>
        <taxon>Methylococcales</taxon>
        <taxon>Methylococcaceae</taxon>
        <taxon>Methylobacter</taxon>
    </lineage>
</organism>
<dbReference type="InterPro" id="IPR050397">
    <property type="entry name" value="Env_Response_Regulators"/>
</dbReference>
<reference evidence="5 6" key="1">
    <citation type="journal article" date="2019" name="Antonie Van Leeuwenhoek">
        <title>Description of 'Ca. Methylobacter oryzae' KRF1, a novel species from the environmentally important Methylobacter clade 2.</title>
        <authorList>
            <person name="Khatri K."/>
            <person name="Mohite J.A."/>
            <person name="Pandit P.S."/>
            <person name="Bahulikar R."/>
            <person name="Rahalkar M.C."/>
        </authorList>
    </citation>
    <scope>NUCLEOTIDE SEQUENCE [LARGE SCALE GENOMIC DNA]</scope>
    <source>
        <strain evidence="5 6">KRF1</strain>
    </source>
</reference>
<dbReference type="InterPro" id="IPR000595">
    <property type="entry name" value="cNMP-bd_dom"/>
</dbReference>
<dbReference type="Pfam" id="PF00027">
    <property type="entry name" value="cNMP_binding"/>
    <property type="match status" value="1"/>
</dbReference>
<dbReference type="InterPro" id="IPR036390">
    <property type="entry name" value="WH_DNA-bd_sf"/>
</dbReference>
<accession>A0ABY3CDZ6</accession>
<dbReference type="InterPro" id="IPR018490">
    <property type="entry name" value="cNMP-bd_dom_sf"/>
</dbReference>
<evidence type="ECO:0000313" key="5">
    <source>
        <dbReference type="EMBL" id="TRX00916.1"/>
    </source>
</evidence>
<evidence type="ECO:0000256" key="1">
    <source>
        <dbReference type="ARBA" id="ARBA00023015"/>
    </source>
</evidence>
<dbReference type="PANTHER" id="PTHR24567">
    <property type="entry name" value="CRP FAMILY TRANSCRIPTIONAL REGULATORY PROTEIN"/>
    <property type="match status" value="1"/>
</dbReference>
<dbReference type="Gene3D" id="1.10.10.10">
    <property type="entry name" value="Winged helix-like DNA-binding domain superfamily/Winged helix DNA-binding domain"/>
    <property type="match status" value="1"/>
</dbReference>
<dbReference type="InterPro" id="IPR014710">
    <property type="entry name" value="RmlC-like_jellyroll"/>
</dbReference>
<evidence type="ECO:0000259" key="4">
    <source>
        <dbReference type="SMART" id="SM00419"/>
    </source>
</evidence>
<dbReference type="InterPro" id="IPR012318">
    <property type="entry name" value="HTH_CRP"/>
</dbReference>
<keyword evidence="3" id="KW-0804">Transcription</keyword>
<dbReference type="SUPFAM" id="SSF46785">
    <property type="entry name" value="Winged helix' DNA-binding domain"/>
    <property type="match status" value="1"/>
</dbReference>